<dbReference type="GO" id="GO:0055085">
    <property type="term" value="P:transmembrane transport"/>
    <property type="evidence" value="ECO:0007669"/>
    <property type="project" value="TreeGrafter"/>
</dbReference>
<evidence type="ECO:0000259" key="4">
    <source>
        <dbReference type="Pfam" id="PF02221"/>
    </source>
</evidence>
<feature type="transmembrane region" description="Helical" evidence="2">
    <location>
        <begin position="499"/>
        <end position="518"/>
    </location>
</feature>
<feature type="compositionally biased region" description="Low complexity" evidence="1">
    <location>
        <begin position="809"/>
        <end position="818"/>
    </location>
</feature>
<feature type="region of interest" description="Disordered" evidence="1">
    <location>
        <begin position="808"/>
        <end position="865"/>
    </location>
</feature>
<evidence type="ECO:0000259" key="5">
    <source>
        <dbReference type="Pfam" id="PF06011"/>
    </source>
</evidence>
<organism evidence="6 7">
    <name type="scientific">Mucor velutinosus</name>
    <dbReference type="NCBI Taxonomy" id="708070"/>
    <lineage>
        <taxon>Eukaryota</taxon>
        <taxon>Fungi</taxon>
        <taxon>Fungi incertae sedis</taxon>
        <taxon>Mucoromycota</taxon>
        <taxon>Mucoromycotina</taxon>
        <taxon>Mucoromycetes</taxon>
        <taxon>Mucorales</taxon>
        <taxon>Mucorineae</taxon>
        <taxon>Mucoraceae</taxon>
        <taxon>Mucor</taxon>
    </lineage>
</organism>
<dbReference type="Proteomes" id="UP001304243">
    <property type="component" value="Unassembled WGS sequence"/>
</dbReference>
<evidence type="ECO:0000313" key="6">
    <source>
        <dbReference type="EMBL" id="KAK4515504.1"/>
    </source>
</evidence>
<reference evidence="6 7" key="1">
    <citation type="submission" date="2022-11" db="EMBL/GenBank/DDBJ databases">
        <title>Mucor velutinosus strain NIH1002 WGS.</title>
        <authorList>
            <person name="Subramanian P."/>
            <person name="Mullikin J.C."/>
            <person name="Segre J.A."/>
            <person name="Zelazny A.M."/>
        </authorList>
    </citation>
    <scope>NUCLEOTIDE SEQUENCE [LARGE SCALE GENOMIC DNA]</scope>
    <source>
        <strain evidence="6 7">NIH1002</strain>
    </source>
</reference>
<feature type="compositionally biased region" description="Pro residues" evidence="1">
    <location>
        <begin position="726"/>
        <end position="736"/>
    </location>
</feature>
<feature type="compositionally biased region" description="Polar residues" evidence="1">
    <location>
        <begin position="840"/>
        <end position="865"/>
    </location>
</feature>
<feature type="signal peptide" evidence="3">
    <location>
        <begin position="1"/>
        <end position="29"/>
    </location>
</feature>
<gene>
    <name evidence="6" type="ORF">ATC70_010454</name>
</gene>
<dbReference type="RefSeq" id="XP_064682170.1">
    <property type="nucleotide sequence ID" value="XM_064829668.1"/>
</dbReference>
<dbReference type="PANTHER" id="PTHR31145:SF6">
    <property type="entry name" value="INTEGRAL MEMBRANE PROTEIN (AFU_ORTHOLOGUE AFUA_7G01610)"/>
    <property type="match status" value="1"/>
</dbReference>
<feature type="transmembrane region" description="Helical" evidence="2">
    <location>
        <begin position="417"/>
        <end position="439"/>
    </location>
</feature>
<name>A0AAN7DFC2_9FUNG</name>
<feature type="transmembrane region" description="Helical" evidence="2">
    <location>
        <begin position="474"/>
        <end position="493"/>
    </location>
</feature>
<evidence type="ECO:0000256" key="3">
    <source>
        <dbReference type="SAM" id="SignalP"/>
    </source>
</evidence>
<feature type="transmembrane region" description="Helical" evidence="2">
    <location>
        <begin position="340"/>
        <end position="368"/>
    </location>
</feature>
<evidence type="ECO:0000256" key="1">
    <source>
        <dbReference type="SAM" id="MobiDB-lite"/>
    </source>
</evidence>
<feature type="chain" id="PRO_5043050097" description="TRP C-terminal domain-containing protein" evidence="3">
    <location>
        <begin position="30"/>
        <end position="865"/>
    </location>
</feature>
<dbReference type="EMBL" id="JASEJX010000014">
    <property type="protein sequence ID" value="KAK4515504.1"/>
    <property type="molecule type" value="Genomic_DNA"/>
</dbReference>
<feature type="domain" description="TRP C-terminal" evidence="5">
    <location>
        <begin position="228"/>
        <end position="588"/>
    </location>
</feature>
<keyword evidence="3" id="KW-0732">Signal</keyword>
<dbReference type="InterPro" id="IPR003172">
    <property type="entry name" value="ML_dom"/>
</dbReference>
<dbReference type="Pfam" id="PF02221">
    <property type="entry name" value="E1_DerP2_DerF2"/>
    <property type="match status" value="1"/>
</dbReference>
<keyword evidence="2" id="KW-0472">Membrane</keyword>
<dbReference type="PANTHER" id="PTHR31145">
    <property type="entry name" value="INTEGRAL MEMBRANE PROTEIN (AFU_ORTHOLOGUE AFUA_7G01610)"/>
    <property type="match status" value="1"/>
</dbReference>
<evidence type="ECO:0000313" key="7">
    <source>
        <dbReference type="Proteomes" id="UP001304243"/>
    </source>
</evidence>
<comment type="caution">
    <text evidence="6">The sequence shown here is derived from an EMBL/GenBank/DDBJ whole genome shotgun (WGS) entry which is preliminary data.</text>
</comment>
<dbReference type="AlphaFoldDB" id="A0AAN7DFC2"/>
<protein>
    <recommendedName>
        <fullName evidence="8">TRP C-terminal domain-containing protein</fullName>
    </recommendedName>
</protein>
<sequence length="865" mass="96513">MVDMRFISDHLNLLVFGLILCTAIPHRHAQTLDHVWFPPANFTNCYQQGEFNVSAVTRYFNVKTSSYHLNFTSTSNVIVNNLNQQGSTSSASMFELRFGFQTLQAPAQQFCPDTSTGCPIQPNKNFSIQRSFNLSDIPLYPLADITAQYSAIDADSKHLVCIRLAPVGYQHPTWQKIFTFLPVGLTFAAAVLSLIASFTIFHQGGEHDVFLLSSNYAMLPGVLRLKTPGFFDLVFYAQFIVIAGQFNIDYPRFHALFTSNFSWSFLLFESRWLDNIIHSIFQSSSSPIQDMATIPRYSIYKRQLADAATNTTAHETNNGVDVSGTGMLDFATASGIDINALFFTFLVYTLTIIASCALLCFITWAVLYTAGKLQKRERLIVMSQKMWDFSVGILVRIVSLLYLPILTISFYQLMIPSYWYITLSAAIFLVAPFLLYGLISIKLLQIRPASFIYTELKLLLRFGSLYNQFTDDTFHFYLAIIVYKSLTAAMIGLFQTSGLAQLILVIIAEIALTLGLYFKQPYADSQVNMFHVVFGCIKTAVLLLNIGYLPSVQATTMSKQYVGYVQMAIHCLAFFLFMLFLIKDIIIIATGLGDDELDESGRPPARMVMWRKRKRSNRPPIASYLGSSSADLMTMSSRSRSQSASFYMNGGDSSNQLRNSNRLTMNSPTLEMLANYYSGTNNPSSSNNTSNMNVAVLKPDEIKRQSNPILASASILPTVAVDDSTLPPPPPPPPPAIRDYHNRSRAGSSSSNTIPVIIPPPVINTYRAQTHISTGEDDYISHRVTHYKIDDDIVPSSEPLMASINDALQKQSQQSTTETHTHKPPPPPLPKHQIKPLPKNDSNISSIYSPPHQASPTSVVIQDEI</sequence>
<keyword evidence="7" id="KW-1185">Reference proteome</keyword>
<keyword evidence="2" id="KW-0812">Transmembrane</keyword>
<feature type="transmembrane region" description="Helical" evidence="2">
    <location>
        <begin position="389"/>
        <end position="411"/>
    </location>
</feature>
<proteinExistence type="predicted"/>
<evidence type="ECO:0008006" key="8">
    <source>
        <dbReference type="Google" id="ProtNLM"/>
    </source>
</evidence>
<dbReference type="InterPro" id="IPR010308">
    <property type="entry name" value="TRP_C"/>
</dbReference>
<feature type="transmembrane region" description="Helical" evidence="2">
    <location>
        <begin position="530"/>
        <end position="549"/>
    </location>
</feature>
<dbReference type="InterPro" id="IPR040241">
    <property type="entry name" value="TRP_Flc/Pkd2-like"/>
</dbReference>
<keyword evidence="2" id="KW-1133">Transmembrane helix</keyword>
<dbReference type="Pfam" id="PF06011">
    <property type="entry name" value="TRP"/>
    <property type="match status" value="1"/>
</dbReference>
<feature type="region of interest" description="Disordered" evidence="1">
    <location>
        <begin position="721"/>
        <end position="756"/>
    </location>
</feature>
<dbReference type="GeneID" id="89954140"/>
<feature type="domain" description="MD-2-related lipid-recognition" evidence="4">
    <location>
        <begin position="82"/>
        <end position="163"/>
    </location>
</feature>
<accession>A0AAN7DFC2</accession>
<evidence type="ECO:0000256" key="2">
    <source>
        <dbReference type="SAM" id="Phobius"/>
    </source>
</evidence>
<dbReference type="GO" id="GO:0016020">
    <property type="term" value="C:membrane"/>
    <property type="evidence" value="ECO:0007669"/>
    <property type="project" value="TreeGrafter"/>
</dbReference>
<dbReference type="Gene3D" id="2.60.40.770">
    <property type="match status" value="1"/>
</dbReference>
<feature type="transmembrane region" description="Helical" evidence="2">
    <location>
        <begin position="561"/>
        <end position="582"/>
    </location>
</feature>